<dbReference type="EMBL" id="ACGJ01002375">
    <property type="protein sequence ID" value="EET00058.1"/>
    <property type="molecule type" value="Genomic_DNA"/>
</dbReference>
<proteinExistence type="predicted"/>
<name>C6LV99_GIAIB</name>
<dbReference type="Proteomes" id="UP000002488">
    <property type="component" value="Unassembled WGS sequence"/>
</dbReference>
<dbReference type="OrthoDB" id="10256624at2759"/>
<dbReference type="Gene3D" id="1.25.40.20">
    <property type="entry name" value="Ankyrin repeat-containing domain"/>
    <property type="match status" value="1"/>
</dbReference>
<organism evidence="3 4">
    <name type="scientific">Giardia intestinalis (strain ATCC 50581 / GS clone H7)</name>
    <name type="common">Giardia lamblia</name>
    <dbReference type="NCBI Taxonomy" id="598745"/>
    <lineage>
        <taxon>Eukaryota</taxon>
        <taxon>Metamonada</taxon>
        <taxon>Diplomonadida</taxon>
        <taxon>Hexamitidae</taxon>
        <taxon>Giardiinae</taxon>
        <taxon>Giardia</taxon>
    </lineage>
</organism>
<dbReference type="OMA" id="WAYHSDK"/>
<accession>C6LV99</accession>
<dbReference type="InterPro" id="IPR036770">
    <property type="entry name" value="Ankyrin_rpt-contain_sf"/>
</dbReference>
<evidence type="ECO:0000256" key="1">
    <source>
        <dbReference type="SAM" id="Coils"/>
    </source>
</evidence>
<feature type="region of interest" description="Disordered" evidence="2">
    <location>
        <begin position="482"/>
        <end position="502"/>
    </location>
</feature>
<evidence type="ECO:0000313" key="3">
    <source>
        <dbReference type="EMBL" id="EET00058.1"/>
    </source>
</evidence>
<sequence>MQVHEKSDYLNKWFTAAISNNDQYINEHVSDWAGSLNQSGKTALMLAGEAGAIEVLSILAPLEAGILSSEERCALEYALLGEKIQSIPVLLRHEGRFMKESGKDPLLFALQSQTRESALKLISLNEEGDALDYRQALELANTMKYRDVVKALQCKLRSNDSNEVEPIKPIISGVSKIDGVPTTYITADGRSLNLSMSVSFEEGSRSCSLTPHRPRQIDYDFLLYAKDQEILRLQTLLVQLSNTMNIRVAKLFTCMEDNTALDDVDKLQSDLAAAMLTIDELTDKIEQQKALVSASVPDTHASDNKSNYINNLDNDTDEVRNLRKTVYLLTETINELEDKLRLSASTADLAERKVTERILTENINLKKTVEALSGKLDNLSKSISHVAIDNAHWSQNSAGGPTTDPSALGNQLTGSMSAKLSVGLPRNMNSGAVAMSPGQKLANIALSQVLSSVNASSPSSNINSENTWAYHSDKMITHIDASTPTQSRRNTINRPRAPARRNTQWYTEQMRRAGRVQC</sequence>
<dbReference type="PANTHER" id="PTHR24120:SF4">
    <property type="entry name" value="GH07239P"/>
    <property type="match status" value="1"/>
</dbReference>
<protein>
    <submittedName>
        <fullName evidence="3">Protein 21.1</fullName>
    </submittedName>
</protein>
<feature type="coiled-coil region" evidence="1">
    <location>
        <begin position="264"/>
        <end position="382"/>
    </location>
</feature>
<comment type="caution">
    <text evidence="3">The sequence shown here is derived from an EMBL/GenBank/DDBJ whole genome shotgun (WGS) entry which is preliminary data.</text>
</comment>
<reference evidence="3 4" key="1">
    <citation type="journal article" date="2009" name="PLoS Pathog.">
        <title>Draft genome sequencing of giardia intestinalis assemblage B isolate GS: is human giardiasis caused by two different species?</title>
        <authorList>
            <person name="Franzen O."/>
            <person name="Jerlstrom-Hultqvist J."/>
            <person name="Castro E."/>
            <person name="Sherwood E."/>
            <person name="Ankarklev J."/>
            <person name="Reiner D.S."/>
            <person name="Palm D."/>
            <person name="Andersson J.O."/>
            <person name="Andersson B."/>
            <person name="Svard S.G."/>
        </authorList>
    </citation>
    <scope>NUCLEOTIDE SEQUENCE [LARGE SCALE GENOMIC DNA]</scope>
    <source>
        <strain evidence="4">ATCC 50581 / GS clone H7</strain>
    </source>
</reference>
<evidence type="ECO:0000313" key="4">
    <source>
        <dbReference type="Proteomes" id="UP000002488"/>
    </source>
</evidence>
<dbReference type="AlphaFoldDB" id="C6LV99"/>
<evidence type="ECO:0000256" key="2">
    <source>
        <dbReference type="SAM" id="MobiDB-lite"/>
    </source>
</evidence>
<gene>
    <name evidence="3" type="ORF">GL50581_2703</name>
</gene>
<dbReference type="SUPFAM" id="SSF48403">
    <property type="entry name" value="Ankyrin repeat"/>
    <property type="match status" value="1"/>
</dbReference>
<keyword evidence="1" id="KW-0175">Coiled coil</keyword>
<feature type="compositionally biased region" description="Polar residues" evidence="2">
    <location>
        <begin position="482"/>
        <end position="493"/>
    </location>
</feature>
<dbReference type="VEuPathDB" id="GiardiaDB:GL50581_2703"/>
<dbReference type="PANTHER" id="PTHR24120">
    <property type="entry name" value="GH07239P"/>
    <property type="match status" value="1"/>
</dbReference>